<keyword evidence="2" id="KW-1185">Reference proteome</keyword>
<dbReference type="GeneID" id="20098389"/>
<protein>
    <submittedName>
        <fullName evidence="1">Uncharacterized protein</fullName>
    </submittedName>
</protein>
<dbReference type="Proteomes" id="UP000203413">
    <property type="component" value="Segment"/>
</dbReference>
<dbReference type="KEGG" id="vg:20098389"/>
<dbReference type="RefSeq" id="YP_009051921.1">
    <property type="nucleotide sequence ID" value="NC_024692.1"/>
</dbReference>
<organism evidence="1 2">
    <name type="scientific">Penaeus monodon nudivirus</name>
    <dbReference type="NCBI Taxonomy" id="1529056"/>
    <lineage>
        <taxon>Viruses</taxon>
        <taxon>Viruses incertae sedis</taxon>
        <taxon>Naldaviricetes</taxon>
        <taxon>Lefavirales</taxon>
        <taxon>Nudiviridae</taxon>
        <taxon>Gammanudivirus</taxon>
        <taxon>Gammanudivirus pemonodonis</taxon>
    </lineage>
</organism>
<name>A0A076FJ07_9VIRU</name>
<evidence type="ECO:0000313" key="2">
    <source>
        <dbReference type="Proteomes" id="UP000203413"/>
    </source>
</evidence>
<sequence>MIDLVSYSYKLQESERFFTPVDLVDGVNHVATWQYGINNYLATVYELIVDHENKIVHIKNKTLYSNRKETLAVNAMKMHAFLDLASRKNIKLLLTSLTFSENYPLENASELDNIFVIKPKDPNNNELKIMRYTNLYKYEIPVVSFDDLYGIDGLVDPIRQLLEYNDYIIQRISLKNKKQKKNKNTNNDNKDIDDLVDFINAKN</sequence>
<evidence type="ECO:0000313" key="1">
    <source>
        <dbReference type="EMBL" id="AII15871.1"/>
    </source>
</evidence>
<gene>
    <name evidence="1" type="ORF">PmNV_083</name>
</gene>
<accession>A0A076FJ07</accession>
<reference evidence="1 2" key="1">
    <citation type="journal article" date="2014" name="BMC Genomics">
        <title>The genome and occlusion bodies of marine Penaeus monodon nudivirus (PmNV, also known as MBV and PemoNPV) suggest that it should be assigned to a new nudivirus genus that is distinct from the terrestrial nudiviruses.</title>
        <authorList>
            <person name="Yang Y.T."/>
            <person name="Lee D.Y."/>
            <person name="Wang Y."/>
            <person name="Hu J.M."/>
            <person name="Li W.H."/>
            <person name="Leu J.H."/>
            <person name="Chang G.D."/>
            <person name="Ke H.M."/>
            <person name="Kang S.T."/>
            <person name="Lin S.S."/>
            <person name="Kou G.H."/>
            <person name="Lo C.F."/>
        </authorList>
    </citation>
    <scope>NUCLEOTIDE SEQUENCE [LARGE SCALE GENOMIC DNA]</scope>
    <source>
        <strain evidence="1">Indonesia</strain>
    </source>
</reference>
<dbReference type="EMBL" id="KJ184318">
    <property type="protein sequence ID" value="AII15871.1"/>
    <property type="molecule type" value="Genomic_DNA"/>
</dbReference>
<proteinExistence type="predicted"/>